<dbReference type="Proteomes" id="UP000095300">
    <property type="component" value="Unassembled WGS sequence"/>
</dbReference>
<dbReference type="Pfam" id="PF06585">
    <property type="entry name" value="JHBP"/>
    <property type="match status" value="1"/>
</dbReference>
<dbReference type="PANTHER" id="PTHR11008">
    <property type="entry name" value="PROTEIN TAKEOUT-LIKE PROTEIN"/>
    <property type="match status" value="1"/>
</dbReference>
<dbReference type="VEuPathDB" id="VectorBase:SCAU011016"/>
<gene>
    <name evidence="4" type="primary">106094550</name>
</gene>
<dbReference type="Gene3D" id="3.15.10.30">
    <property type="entry name" value="Haemolymph juvenile hormone binding protein"/>
    <property type="match status" value="1"/>
</dbReference>
<evidence type="ECO:0008006" key="6">
    <source>
        <dbReference type="Google" id="ProtNLM"/>
    </source>
</evidence>
<evidence type="ECO:0000256" key="3">
    <source>
        <dbReference type="ARBA" id="ARBA00060902"/>
    </source>
</evidence>
<dbReference type="InterPro" id="IPR010562">
    <property type="entry name" value="Haemolymph_juvenile_hormone-bd"/>
</dbReference>
<organism evidence="4 5">
    <name type="scientific">Stomoxys calcitrans</name>
    <name type="common">Stable fly</name>
    <name type="synonym">Conops calcitrans</name>
    <dbReference type="NCBI Taxonomy" id="35570"/>
    <lineage>
        <taxon>Eukaryota</taxon>
        <taxon>Metazoa</taxon>
        <taxon>Ecdysozoa</taxon>
        <taxon>Arthropoda</taxon>
        <taxon>Hexapoda</taxon>
        <taxon>Insecta</taxon>
        <taxon>Pterygota</taxon>
        <taxon>Neoptera</taxon>
        <taxon>Endopterygota</taxon>
        <taxon>Diptera</taxon>
        <taxon>Brachycera</taxon>
        <taxon>Muscomorpha</taxon>
        <taxon>Muscoidea</taxon>
        <taxon>Muscidae</taxon>
        <taxon>Stomoxys</taxon>
    </lineage>
</organism>
<dbReference type="AlphaFoldDB" id="A0A1I8PTR8"/>
<dbReference type="GO" id="GO:0007623">
    <property type="term" value="P:circadian rhythm"/>
    <property type="evidence" value="ECO:0007669"/>
    <property type="project" value="UniProtKB-ARBA"/>
</dbReference>
<keyword evidence="2" id="KW-0090">Biological rhythms</keyword>
<name>A0A1I8PTR8_STOCA</name>
<proteinExistence type="inferred from homology"/>
<dbReference type="OrthoDB" id="8175281at2759"/>
<dbReference type="PANTHER" id="PTHR11008:SF25">
    <property type="entry name" value="IP09473P-RELATED"/>
    <property type="match status" value="1"/>
</dbReference>
<evidence type="ECO:0000256" key="1">
    <source>
        <dbReference type="ARBA" id="ARBA00022729"/>
    </source>
</evidence>
<keyword evidence="1" id="KW-0732">Signal</keyword>
<evidence type="ECO:0000313" key="4">
    <source>
        <dbReference type="EnsemblMetazoa" id="SCAU011016-PA"/>
    </source>
</evidence>
<dbReference type="EnsemblMetazoa" id="SCAU011016-RA">
    <property type="protein sequence ID" value="SCAU011016-PA"/>
    <property type="gene ID" value="SCAU011016"/>
</dbReference>
<dbReference type="InterPro" id="IPR038606">
    <property type="entry name" value="To_sf"/>
</dbReference>
<protein>
    <recommendedName>
        <fullName evidence="6">Protein takeout</fullName>
    </recommendedName>
</protein>
<dbReference type="SMART" id="SM00700">
    <property type="entry name" value="JHBP"/>
    <property type="match status" value="1"/>
</dbReference>
<comment type="similarity">
    <text evidence="3">Belongs to the TO family.</text>
</comment>
<dbReference type="FunFam" id="3.15.10.30:FF:000001">
    <property type="entry name" value="Takeout-like protein 1"/>
    <property type="match status" value="1"/>
</dbReference>
<reference evidence="4" key="1">
    <citation type="submission" date="2020-05" db="UniProtKB">
        <authorList>
            <consortium name="EnsemblMetazoa"/>
        </authorList>
    </citation>
    <scope>IDENTIFICATION</scope>
    <source>
        <strain evidence="4">USDA</strain>
    </source>
</reference>
<keyword evidence="5" id="KW-1185">Reference proteome</keyword>
<evidence type="ECO:0000313" key="5">
    <source>
        <dbReference type="Proteomes" id="UP000095300"/>
    </source>
</evidence>
<evidence type="ECO:0000256" key="2">
    <source>
        <dbReference type="ARBA" id="ARBA00023108"/>
    </source>
</evidence>
<accession>A0A1I8PTR8</accession>
<dbReference type="STRING" id="35570.A0A1I8PTR8"/>
<sequence length="189" mass="21590">MYVKRVVITDGGNNPISLNMELTNLKFTGLKHSNFKDASYDHAKSLTKLRMFVPTVQINADYDMKGRVLALPLNGKGKTKMNIENLGIDIAIRLKIRKENGFLFTDVDKLRLEITEVGNFQINLENLFNGQKDLEASAHALFNNNWMELYEFLKPSITSTIQALMKDRLEKMFAFVPATYFIEDLVYGS</sequence>
<dbReference type="GO" id="GO:0005615">
    <property type="term" value="C:extracellular space"/>
    <property type="evidence" value="ECO:0007669"/>
    <property type="project" value="TreeGrafter"/>
</dbReference>